<evidence type="ECO:0000259" key="2">
    <source>
        <dbReference type="PROSITE" id="PS50192"/>
    </source>
</evidence>
<feature type="region of interest" description="Disordered" evidence="1">
    <location>
        <begin position="127"/>
        <end position="194"/>
    </location>
</feature>
<feature type="compositionally biased region" description="Polar residues" evidence="1">
    <location>
        <begin position="149"/>
        <end position="173"/>
    </location>
</feature>
<dbReference type="InterPro" id="IPR000727">
    <property type="entry name" value="T_SNARE_dom"/>
</dbReference>
<feature type="compositionally biased region" description="Low complexity" evidence="1">
    <location>
        <begin position="127"/>
        <end position="141"/>
    </location>
</feature>
<dbReference type="Gene3D" id="1.20.58.70">
    <property type="match status" value="1"/>
</dbReference>
<dbReference type="OrthoDB" id="364348at2759"/>
<dbReference type="GO" id="GO:0016192">
    <property type="term" value="P:vesicle-mediated transport"/>
    <property type="evidence" value="ECO:0007669"/>
    <property type="project" value="InterPro"/>
</dbReference>
<dbReference type="Gene3D" id="1.20.5.110">
    <property type="match status" value="1"/>
</dbReference>
<dbReference type="SUPFAM" id="SSF47661">
    <property type="entry name" value="t-snare proteins"/>
    <property type="match status" value="1"/>
</dbReference>
<sequence length="297" mass="33593">MSFLDLEKNGTQTHTAEVDKSSGIRIEELNNLVDDLDGCIIDLNRGVKHVLGNKKRDNLGVRQELEKSIQDMNARISEYELTTGFQPMGKNFVNKVERDLSGLIMEFEVLKGQYYKRKLMFPIYTTNETSNGTETSNSSDESLLRDAKNTGSKQVQKQNYGTFSSKDSTTVNKGQEPAQHVETSQWDAGTGGKDATYYSIPNNGASHEDDSQAQMQLQVETEARDQQVQQQLQQAQDHMDQQLLDEHELVVGEQETQMNVIHDQVTEVNLIFKQLGHLIQEQGTQVDKTDADLCFWL</sequence>
<dbReference type="PROSITE" id="PS50192">
    <property type="entry name" value="T_SNARE"/>
    <property type="match status" value="1"/>
</dbReference>
<name>A0A1E5RNB2_9ASCO</name>
<proteinExistence type="predicted"/>
<keyword evidence="4" id="KW-1185">Reference proteome</keyword>
<evidence type="ECO:0000256" key="1">
    <source>
        <dbReference type="SAM" id="MobiDB-lite"/>
    </source>
</evidence>
<dbReference type="GO" id="GO:0005484">
    <property type="term" value="F:SNAP receptor activity"/>
    <property type="evidence" value="ECO:0007669"/>
    <property type="project" value="UniProtKB-ARBA"/>
</dbReference>
<gene>
    <name evidence="3" type="ORF">AWRI3579_g700</name>
</gene>
<feature type="domain" description="T-SNARE coiled-coil homology" evidence="2">
    <location>
        <begin position="248"/>
        <end position="293"/>
    </location>
</feature>
<dbReference type="GO" id="GO:0016020">
    <property type="term" value="C:membrane"/>
    <property type="evidence" value="ECO:0007669"/>
    <property type="project" value="InterPro"/>
</dbReference>
<dbReference type="STRING" id="56408.A0A1E5RNB2"/>
<evidence type="ECO:0000313" key="3">
    <source>
        <dbReference type="EMBL" id="OEJ88376.1"/>
    </source>
</evidence>
<accession>A0A1E5RNB2</accession>
<protein>
    <recommendedName>
        <fullName evidence="2">t-SNARE coiled-coil homology domain-containing protein</fullName>
    </recommendedName>
</protein>
<comment type="caution">
    <text evidence="3">The sequence shown here is derived from an EMBL/GenBank/DDBJ whole genome shotgun (WGS) entry which is preliminary data.</text>
</comment>
<dbReference type="Proteomes" id="UP000095728">
    <property type="component" value="Unassembled WGS sequence"/>
</dbReference>
<dbReference type="InParanoid" id="A0A1E5RNB2"/>
<dbReference type="EMBL" id="LPNM01000005">
    <property type="protein sequence ID" value="OEJ88376.1"/>
    <property type="molecule type" value="Genomic_DNA"/>
</dbReference>
<reference evidence="4" key="1">
    <citation type="journal article" date="2016" name="Genome Announc.">
        <title>Genome sequences of three species of Hanseniaspora isolated from spontaneous wine fermentations.</title>
        <authorList>
            <person name="Sternes P.R."/>
            <person name="Lee D."/>
            <person name="Kutyna D.R."/>
            <person name="Borneman A.R."/>
        </authorList>
    </citation>
    <scope>NUCLEOTIDE SEQUENCE [LARGE SCALE GENOMIC DNA]</scope>
    <source>
        <strain evidence="4">AWRI3579</strain>
    </source>
</reference>
<dbReference type="InterPro" id="IPR010989">
    <property type="entry name" value="SNARE"/>
</dbReference>
<organism evidence="3 4">
    <name type="scientific">Hanseniaspora osmophila</name>
    <dbReference type="NCBI Taxonomy" id="56408"/>
    <lineage>
        <taxon>Eukaryota</taxon>
        <taxon>Fungi</taxon>
        <taxon>Dikarya</taxon>
        <taxon>Ascomycota</taxon>
        <taxon>Saccharomycotina</taxon>
        <taxon>Saccharomycetes</taxon>
        <taxon>Saccharomycodales</taxon>
        <taxon>Saccharomycodaceae</taxon>
        <taxon>Hanseniaspora</taxon>
    </lineage>
</organism>
<dbReference type="AlphaFoldDB" id="A0A1E5RNB2"/>
<evidence type="ECO:0000313" key="4">
    <source>
        <dbReference type="Proteomes" id="UP000095728"/>
    </source>
</evidence>